<feature type="region of interest" description="Disordered" evidence="1">
    <location>
        <begin position="320"/>
        <end position="339"/>
    </location>
</feature>
<evidence type="ECO:0008006" key="4">
    <source>
        <dbReference type="Google" id="ProtNLM"/>
    </source>
</evidence>
<proteinExistence type="predicted"/>
<dbReference type="PANTHER" id="PTHR38134:SF2">
    <property type="entry name" value="GALACTOKINASE"/>
    <property type="match status" value="1"/>
</dbReference>
<dbReference type="SUPFAM" id="SSF53756">
    <property type="entry name" value="UDP-Glycosyltransferase/glycogen phosphorylase"/>
    <property type="match status" value="1"/>
</dbReference>
<evidence type="ECO:0000313" key="2">
    <source>
        <dbReference type="EMBL" id="KAF8486268.1"/>
    </source>
</evidence>
<name>A0A9P5N4S6_9AGAM</name>
<protein>
    <recommendedName>
        <fullName evidence="4">Glycosyltransferase</fullName>
    </recommendedName>
</protein>
<dbReference type="Proteomes" id="UP000759537">
    <property type="component" value="Unassembled WGS sequence"/>
</dbReference>
<comment type="caution">
    <text evidence="2">The sequence shown here is derived from an EMBL/GenBank/DDBJ whole genome shotgun (WGS) entry which is preliminary data.</text>
</comment>
<dbReference type="EMBL" id="WHVB01000002">
    <property type="protein sequence ID" value="KAF8486268.1"/>
    <property type="molecule type" value="Genomic_DNA"/>
</dbReference>
<reference evidence="2" key="1">
    <citation type="submission" date="2019-10" db="EMBL/GenBank/DDBJ databases">
        <authorList>
            <consortium name="DOE Joint Genome Institute"/>
            <person name="Kuo A."/>
            <person name="Miyauchi S."/>
            <person name="Kiss E."/>
            <person name="Drula E."/>
            <person name="Kohler A."/>
            <person name="Sanchez-Garcia M."/>
            <person name="Andreopoulos B."/>
            <person name="Barry K.W."/>
            <person name="Bonito G."/>
            <person name="Buee M."/>
            <person name="Carver A."/>
            <person name="Chen C."/>
            <person name="Cichocki N."/>
            <person name="Clum A."/>
            <person name="Culley D."/>
            <person name="Crous P.W."/>
            <person name="Fauchery L."/>
            <person name="Girlanda M."/>
            <person name="Hayes R."/>
            <person name="Keri Z."/>
            <person name="LaButti K."/>
            <person name="Lipzen A."/>
            <person name="Lombard V."/>
            <person name="Magnuson J."/>
            <person name="Maillard F."/>
            <person name="Morin E."/>
            <person name="Murat C."/>
            <person name="Nolan M."/>
            <person name="Ohm R."/>
            <person name="Pangilinan J."/>
            <person name="Pereira M."/>
            <person name="Perotto S."/>
            <person name="Peter M."/>
            <person name="Riley R."/>
            <person name="Sitrit Y."/>
            <person name="Stielow B."/>
            <person name="Szollosi G."/>
            <person name="Zifcakova L."/>
            <person name="Stursova M."/>
            <person name="Spatafora J.W."/>
            <person name="Tedersoo L."/>
            <person name="Vaario L.-M."/>
            <person name="Yamada A."/>
            <person name="Yan M."/>
            <person name="Wang P."/>
            <person name="Xu J."/>
            <person name="Bruns T."/>
            <person name="Baldrian P."/>
            <person name="Vilgalys R."/>
            <person name="Henrissat B."/>
            <person name="Grigoriev I.V."/>
            <person name="Hibbett D."/>
            <person name="Nagy L.G."/>
            <person name="Martin F.M."/>
        </authorList>
    </citation>
    <scope>NUCLEOTIDE SEQUENCE</scope>
    <source>
        <strain evidence="2">Prilba</strain>
    </source>
</reference>
<organism evidence="2 3">
    <name type="scientific">Russula ochroleuca</name>
    <dbReference type="NCBI Taxonomy" id="152965"/>
    <lineage>
        <taxon>Eukaryota</taxon>
        <taxon>Fungi</taxon>
        <taxon>Dikarya</taxon>
        <taxon>Basidiomycota</taxon>
        <taxon>Agaricomycotina</taxon>
        <taxon>Agaricomycetes</taxon>
        <taxon>Russulales</taxon>
        <taxon>Russulaceae</taxon>
        <taxon>Russula</taxon>
    </lineage>
</organism>
<evidence type="ECO:0000313" key="3">
    <source>
        <dbReference type="Proteomes" id="UP000759537"/>
    </source>
</evidence>
<dbReference type="Gene3D" id="3.40.50.2000">
    <property type="entry name" value="Glycogen Phosphorylase B"/>
    <property type="match status" value="2"/>
</dbReference>
<dbReference type="OrthoDB" id="1684102at2759"/>
<accession>A0A9P5N4S6</accession>
<reference evidence="2" key="2">
    <citation type="journal article" date="2020" name="Nat. Commun.">
        <title>Large-scale genome sequencing of mycorrhizal fungi provides insights into the early evolution of symbiotic traits.</title>
        <authorList>
            <person name="Miyauchi S."/>
            <person name="Kiss E."/>
            <person name="Kuo A."/>
            <person name="Drula E."/>
            <person name="Kohler A."/>
            <person name="Sanchez-Garcia M."/>
            <person name="Morin E."/>
            <person name="Andreopoulos B."/>
            <person name="Barry K.W."/>
            <person name="Bonito G."/>
            <person name="Buee M."/>
            <person name="Carver A."/>
            <person name="Chen C."/>
            <person name="Cichocki N."/>
            <person name="Clum A."/>
            <person name="Culley D."/>
            <person name="Crous P.W."/>
            <person name="Fauchery L."/>
            <person name="Girlanda M."/>
            <person name="Hayes R.D."/>
            <person name="Keri Z."/>
            <person name="LaButti K."/>
            <person name="Lipzen A."/>
            <person name="Lombard V."/>
            <person name="Magnuson J."/>
            <person name="Maillard F."/>
            <person name="Murat C."/>
            <person name="Nolan M."/>
            <person name="Ohm R.A."/>
            <person name="Pangilinan J."/>
            <person name="Pereira M.F."/>
            <person name="Perotto S."/>
            <person name="Peter M."/>
            <person name="Pfister S."/>
            <person name="Riley R."/>
            <person name="Sitrit Y."/>
            <person name="Stielow J.B."/>
            <person name="Szollosi G."/>
            <person name="Zifcakova L."/>
            <person name="Stursova M."/>
            <person name="Spatafora J.W."/>
            <person name="Tedersoo L."/>
            <person name="Vaario L.M."/>
            <person name="Yamada A."/>
            <person name="Yan M."/>
            <person name="Wang P."/>
            <person name="Xu J."/>
            <person name="Bruns T."/>
            <person name="Baldrian P."/>
            <person name="Vilgalys R."/>
            <person name="Dunand C."/>
            <person name="Henrissat B."/>
            <person name="Grigoriev I.V."/>
            <person name="Hibbett D."/>
            <person name="Nagy L.G."/>
            <person name="Martin F.M."/>
        </authorList>
    </citation>
    <scope>NUCLEOTIDE SEQUENCE</scope>
    <source>
        <strain evidence="2">Prilba</strain>
    </source>
</reference>
<dbReference type="AlphaFoldDB" id="A0A9P5N4S6"/>
<keyword evidence="3" id="KW-1185">Reference proteome</keyword>
<dbReference type="InterPro" id="IPR053205">
    <property type="entry name" value="GHMP_kinase_L-arabinokinase"/>
</dbReference>
<sequence>MSPLCLAYYCSGHGFGHATRVSAFARHILSLEESHTVYIVSSAPKRVFATATALGAIYRSAEIDPVILQPLAYHVDRQKSIHVLESFLRKKDQKVEEEAQWLREVDADCVLSDAAFLAFLAAHKARIPSVLITNFTFDSIYSLLSISFLEQSPSQHLLVDSNNSTHHPPEPDTPVSEETLLPLVQQIFEGYRHADMLLILPGAIPIPSFSISPSLPATQWVDPSSRLFEPEVVSHLIQDPLTYTLHPSIPFPPNHPDAPPLTKPKHRSAHLAPLLVRPPNDDIYTPEGRSRFLSSLGVSNDLHDPTTKILVVSFGGQVFHKPSRSHTPSRPESPSRPHFELEDKLKSNSFTRALSQELNLLSRVDGRGTSGQVFGSSHIFVPGAPAPAAMPSPTLPSFTTIPPTPTLGEFSHGSVSAGQENADVCSLMLPDASWIAVVCGVADSREWQIKRSNAGAVGGTSEDNELPEGFYIAPRDVYMPDLMAVADVLLGKLGYGTVSECVDSCTPFVYVSRPLFVEEYGLRLLLEREGVGVEMSREAYEAGEWALAVSDAWRAGAKRKLERRAGKHAPDRHAQGLKMARDVITWVNEWATLTNVCST</sequence>
<evidence type="ECO:0000256" key="1">
    <source>
        <dbReference type="SAM" id="MobiDB-lite"/>
    </source>
</evidence>
<dbReference type="PANTHER" id="PTHR38134">
    <property type="entry name" value="SLR1395 PROTEIN"/>
    <property type="match status" value="1"/>
</dbReference>
<gene>
    <name evidence="2" type="ORF">DFH94DRAFT_711979</name>
</gene>